<protein>
    <recommendedName>
        <fullName evidence="3">Reverse transcriptase domain-containing protein</fullName>
    </recommendedName>
</protein>
<reference evidence="1" key="1">
    <citation type="submission" date="2023-03" db="EMBL/GenBank/DDBJ databases">
        <title>Chromosome-scale reference genome and RAD-based genetic map of yellow starthistle (Centaurea solstitialis) reveal putative structural variation and QTLs associated with invader traits.</title>
        <authorList>
            <person name="Reatini B."/>
            <person name="Cang F.A."/>
            <person name="Jiang Q."/>
            <person name="Mckibben M.T.W."/>
            <person name="Barker M.S."/>
            <person name="Rieseberg L.H."/>
            <person name="Dlugosch K.M."/>
        </authorList>
    </citation>
    <scope>NUCLEOTIDE SEQUENCE</scope>
    <source>
        <strain evidence="1">CAN-66</strain>
        <tissue evidence="1">Leaf</tissue>
    </source>
</reference>
<evidence type="ECO:0008006" key="3">
    <source>
        <dbReference type="Google" id="ProtNLM"/>
    </source>
</evidence>
<keyword evidence="2" id="KW-1185">Reference proteome</keyword>
<sequence length="309" mass="34667">MSLPNAQKDYTPLLTQKVHKSQFTVPSVLIRPQGNCLYKHPFAQHAKEIVYSHPLGPTGTNGICERKKHCHGALIVNEIIYSAKRTQNKIFLLKVDFEKSFENLNWSFLFNMLRQMDFGNKWIGWIQGLVFTARVSVLVNGSLTNPFDSMEGLIMTMKGALENALLKGISLPNCLGFRCKSTLTGIKVSDFEVTRMGEYLGLPIGASMSREAQLLSTRKVKCLSMGGRLTLCKSIIVGLGIYFFSVYKSPGKVLCKLERIRKKLFGETKDKKNRIPWVAWNVTINSKENGAEIGRLKAQNVSLLAMSGW</sequence>
<accession>A0AA38U1Q4</accession>
<dbReference type="Proteomes" id="UP001172457">
    <property type="component" value="Chromosome 1"/>
</dbReference>
<evidence type="ECO:0000313" key="1">
    <source>
        <dbReference type="EMBL" id="KAJ9565556.1"/>
    </source>
</evidence>
<name>A0AA38U1Q4_9ASTR</name>
<dbReference type="PANTHER" id="PTHR33116">
    <property type="entry name" value="REVERSE TRANSCRIPTASE ZINC-BINDING DOMAIN-CONTAINING PROTEIN-RELATED-RELATED"/>
    <property type="match status" value="1"/>
</dbReference>
<proteinExistence type="predicted"/>
<dbReference type="AlphaFoldDB" id="A0AA38U1Q4"/>
<dbReference type="PANTHER" id="PTHR33116:SF77">
    <property type="entry name" value="RNA-DIRECTED DNA POLYMERASE"/>
    <property type="match status" value="1"/>
</dbReference>
<dbReference type="EMBL" id="JARYMX010000001">
    <property type="protein sequence ID" value="KAJ9565556.1"/>
    <property type="molecule type" value="Genomic_DNA"/>
</dbReference>
<gene>
    <name evidence="1" type="ORF">OSB04_001522</name>
</gene>
<evidence type="ECO:0000313" key="2">
    <source>
        <dbReference type="Proteomes" id="UP001172457"/>
    </source>
</evidence>
<comment type="caution">
    <text evidence="1">The sequence shown here is derived from an EMBL/GenBank/DDBJ whole genome shotgun (WGS) entry which is preliminary data.</text>
</comment>
<organism evidence="1 2">
    <name type="scientific">Centaurea solstitialis</name>
    <name type="common">yellow star-thistle</name>
    <dbReference type="NCBI Taxonomy" id="347529"/>
    <lineage>
        <taxon>Eukaryota</taxon>
        <taxon>Viridiplantae</taxon>
        <taxon>Streptophyta</taxon>
        <taxon>Embryophyta</taxon>
        <taxon>Tracheophyta</taxon>
        <taxon>Spermatophyta</taxon>
        <taxon>Magnoliopsida</taxon>
        <taxon>eudicotyledons</taxon>
        <taxon>Gunneridae</taxon>
        <taxon>Pentapetalae</taxon>
        <taxon>asterids</taxon>
        <taxon>campanulids</taxon>
        <taxon>Asterales</taxon>
        <taxon>Asteraceae</taxon>
        <taxon>Carduoideae</taxon>
        <taxon>Cardueae</taxon>
        <taxon>Centaureinae</taxon>
        <taxon>Centaurea</taxon>
    </lineage>
</organism>